<dbReference type="Gene3D" id="3.30.70.580">
    <property type="entry name" value="Pseudouridine synthase I, catalytic domain, N-terminal subdomain"/>
    <property type="match status" value="1"/>
</dbReference>
<dbReference type="InterPro" id="IPR006145">
    <property type="entry name" value="PsdUridine_synth_RsuA/RluA"/>
</dbReference>
<dbReference type="CDD" id="cd02553">
    <property type="entry name" value="PseudoU_synth_RsuA"/>
    <property type="match status" value="1"/>
</dbReference>
<comment type="similarity">
    <text evidence="1 5">Belongs to the pseudouridine synthase RsuA family.</text>
</comment>
<dbReference type="SUPFAM" id="SSF55120">
    <property type="entry name" value="Pseudouridine synthase"/>
    <property type="match status" value="1"/>
</dbReference>
<dbReference type="AlphaFoldDB" id="A0A2K2F5Q9"/>
<evidence type="ECO:0000259" key="6">
    <source>
        <dbReference type="SMART" id="SM00363"/>
    </source>
</evidence>
<evidence type="ECO:0000313" key="8">
    <source>
        <dbReference type="Proteomes" id="UP000236151"/>
    </source>
</evidence>
<accession>A0A2K2F5Q9</accession>
<dbReference type="InterPro" id="IPR050343">
    <property type="entry name" value="RsuA_PseudoU_synthase"/>
</dbReference>
<dbReference type="InterPro" id="IPR042092">
    <property type="entry name" value="PsdUridine_s_RsuA/RluB/E/F_cat"/>
</dbReference>
<dbReference type="InterPro" id="IPR018496">
    <property type="entry name" value="PsdUridine_synth_RsuA/RluB_CS"/>
</dbReference>
<dbReference type="PROSITE" id="PS50889">
    <property type="entry name" value="S4"/>
    <property type="match status" value="1"/>
</dbReference>
<dbReference type="PROSITE" id="PS01149">
    <property type="entry name" value="PSI_RSU"/>
    <property type="match status" value="1"/>
</dbReference>
<dbReference type="NCBIfam" id="TIGR00093">
    <property type="entry name" value="pseudouridine synthase"/>
    <property type="match status" value="1"/>
</dbReference>
<dbReference type="InterPro" id="IPR020094">
    <property type="entry name" value="TruA/RsuA/RluB/E/F_N"/>
</dbReference>
<dbReference type="Proteomes" id="UP000236151">
    <property type="component" value="Unassembled WGS sequence"/>
</dbReference>
<dbReference type="SMART" id="SM00363">
    <property type="entry name" value="S4"/>
    <property type="match status" value="1"/>
</dbReference>
<dbReference type="GO" id="GO:0003723">
    <property type="term" value="F:RNA binding"/>
    <property type="evidence" value="ECO:0007669"/>
    <property type="project" value="UniProtKB-KW"/>
</dbReference>
<dbReference type="PANTHER" id="PTHR47683">
    <property type="entry name" value="PSEUDOURIDINE SYNTHASE FAMILY PROTEIN-RELATED"/>
    <property type="match status" value="1"/>
</dbReference>
<keyword evidence="3 5" id="KW-0413">Isomerase</keyword>
<feature type="domain" description="RNA-binding S4" evidence="6">
    <location>
        <begin position="5"/>
        <end position="63"/>
    </location>
</feature>
<dbReference type="KEGG" id="cthd:CDO33_16265"/>
<keyword evidence="2 4" id="KW-0694">RNA-binding</keyword>
<dbReference type="SUPFAM" id="SSF55174">
    <property type="entry name" value="Alpha-L RNA-binding motif"/>
    <property type="match status" value="1"/>
</dbReference>
<gene>
    <name evidence="7" type="ORF">CDQ84_00275</name>
</gene>
<sequence length="242" mass="27390">MRETERLDKILSNFGYGTRKEVKQLVKSGVIKVNGITAKDSGMHVDPVNDVIEIGDEVLCYRKYIYLMMNKPEGVISATYDNRLRTVVDILPDEYKCFDLFPVGRLDIDTEGLLIMTNDGQLAHELLSPKKHVPKRYYVLVAGTVTDQDAAIFKEGVVLDDGYKTLPAHLDIIVSGDRSEIELVIYEGKFHQVKRMFEAVGKKVKYLRRIAMGSLELDKSLQPGECRELTEDEVNLLKSFGT</sequence>
<dbReference type="InterPro" id="IPR036986">
    <property type="entry name" value="S4_RNA-bd_sf"/>
</dbReference>
<dbReference type="InterPro" id="IPR000748">
    <property type="entry name" value="PsdUridine_synth_RsuA/RluB/E/F"/>
</dbReference>
<dbReference type="EMBL" id="NIOJ01000001">
    <property type="protein sequence ID" value="PNU01481.1"/>
    <property type="molecule type" value="Genomic_DNA"/>
</dbReference>
<dbReference type="Gene3D" id="3.10.290.10">
    <property type="entry name" value="RNA-binding S4 domain"/>
    <property type="match status" value="1"/>
</dbReference>
<proteinExistence type="inferred from homology"/>
<dbReference type="CDD" id="cd00165">
    <property type="entry name" value="S4"/>
    <property type="match status" value="1"/>
</dbReference>
<evidence type="ECO:0000313" key="7">
    <source>
        <dbReference type="EMBL" id="PNU01481.1"/>
    </source>
</evidence>
<comment type="caution">
    <text evidence="7">The sequence shown here is derived from an EMBL/GenBank/DDBJ whole genome shotgun (WGS) entry which is preliminary data.</text>
</comment>
<name>A0A2K2F5Q9_9CLOT</name>
<dbReference type="GO" id="GO:0120159">
    <property type="term" value="F:rRNA pseudouridine synthase activity"/>
    <property type="evidence" value="ECO:0007669"/>
    <property type="project" value="UniProtKB-ARBA"/>
</dbReference>
<evidence type="ECO:0000256" key="3">
    <source>
        <dbReference type="ARBA" id="ARBA00023235"/>
    </source>
</evidence>
<reference evidence="8" key="1">
    <citation type="submission" date="2017-06" db="EMBL/GenBank/DDBJ databases">
        <title>Investigating the central metabolism of Clostridium thermosuccinogenes.</title>
        <authorList>
            <person name="Koendjbiharie J.G."/>
            <person name="Van Kranenburg R."/>
            <person name="Vriesendorp B."/>
        </authorList>
    </citation>
    <scope>NUCLEOTIDE SEQUENCE [LARGE SCALE GENOMIC DNA]</scope>
    <source>
        <strain evidence="8">DSM 5806</strain>
    </source>
</reference>
<evidence type="ECO:0000256" key="1">
    <source>
        <dbReference type="ARBA" id="ARBA00008348"/>
    </source>
</evidence>
<dbReference type="OrthoDB" id="9807213at2"/>
<dbReference type="GO" id="GO:0000455">
    <property type="term" value="P:enzyme-directed rRNA pseudouridine synthesis"/>
    <property type="evidence" value="ECO:0007669"/>
    <property type="project" value="UniProtKB-ARBA"/>
</dbReference>
<organism evidence="7 8">
    <name type="scientific">Clostridium thermosuccinogenes</name>
    <dbReference type="NCBI Taxonomy" id="84032"/>
    <lineage>
        <taxon>Bacteria</taxon>
        <taxon>Bacillati</taxon>
        <taxon>Bacillota</taxon>
        <taxon>Clostridia</taxon>
        <taxon>Eubacteriales</taxon>
        <taxon>Clostridiaceae</taxon>
        <taxon>Clostridium</taxon>
    </lineage>
</organism>
<dbReference type="Pfam" id="PF01479">
    <property type="entry name" value="S4"/>
    <property type="match status" value="1"/>
</dbReference>
<dbReference type="GO" id="GO:0005829">
    <property type="term" value="C:cytosol"/>
    <property type="evidence" value="ECO:0007669"/>
    <property type="project" value="UniProtKB-ARBA"/>
</dbReference>
<dbReference type="InterPro" id="IPR002942">
    <property type="entry name" value="S4_RNA-bd"/>
</dbReference>
<evidence type="ECO:0000256" key="4">
    <source>
        <dbReference type="PROSITE-ProRule" id="PRU00182"/>
    </source>
</evidence>
<dbReference type="FunFam" id="3.30.70.1560:FF:000001">
    <property type="entry name" value="Pseudouridine synthase"/>
    <property type="match status" value="1"/>
</dbReference>
<protein>
    <recommendedName>
        <fullName evidence="5">Pseudouridine synthase</fullName>
        <ecNumber evidence="5">5.4.99.-</ecNumber>
    </recommendedName>
</protein>
<evidence type="ECO:0000256" key="2">
    <source>
        <dbReference type="ARBA" id="ARBA00022884"/>
    </source>
</evidence>
<dbReference type="EC" id="5.4.99.-" evidence="5"/>
<evidence type="ECO:0000256" key="5">
    <source>
        <dbReference type="RuleBase" id="RU003887"/>
    </source>
</evidence>
<dbReference type="Gene3D" id="3.30.70.1560">
    <property type="entry name" value="Alpha-L RNA-binding motif"/>
    <property type="match status" value="1"/>
</dbReference>
<dbReference type="Pfam" id="PF00849">
    <property type="entry name" value="PseudoU_synth_2"/>
    <property type="match status" value="1"/>
</dbReference>
<dbReference type="InterPro" id="IPR020103">
    <property type="entry name" value="PsdUridine_synth_cat_dom_sf"/>
</dbReference>
<dbReference type="PANTHER" id="PTHR47683:SF4">
    <property type="entry name" value="PSEUDOURIDINE SYNTHASE"/>
    <property type="match status" value="1"/>
</dbReference>
<keyword evidence="8" id="KW-1185">Reference proteome</keyword>
<dbReference type="RefSeq" id="WP_103079710.1">
    <property type="nucleotide sequence ID" value="NZ_CP021850.1"/>
</dbReference>